<dbReference type="Proteomes" id="UP000249547">
    <property type="component" value="Unassembled WGS sequence"/>
</dbReference>
<evidence type="ECO:0000313" key="3">
    <source>
        <dbReference type="Proteomes" id="UP000249547"/>
    </source>
</evidence>
<accession>A0A327QKQ7</accession>
<feature type="chain" id="PRO_5016245184" description="Thioredoxin-like protein" evidence="1">
    <location>
        <begin position="21"/>
        <end position="165"/>
    </location>
</feature>
<reference evidence="2 3" key="1">
    <citation type="submission" date="2018-06" db="EMBL/GenBank/DDBJ databases">
        <title>Genomic Encyclopedia of Archaeal and Bacterial Type Strains, Phase II (KMG-II): from individual species to whole genera.</title>
        <authorList>
            <person name="Goeker M."/>
        </authorList>
    </citation>
    <scope>NUCLEOTIDE SEQUENCE [LARGE SCALE GENOMIC DNA]</scope>
    <source>
        <strain evidence="2 3">DSM 23857</strain>
    </source>
</reference>
<keyword evidence="1" id="KW-0732">Signal</keyword>
<proteinExistence type="predicted"/>
<comment type="caution">
    <text evidence="2">The sequence shown here is derived from an EMBL/GenBank/DDBJ whole genome shotgun (WGS) entry which is preliminary data.</text>
</comment>
<dbReference type="Gene3D" id="3.40.30.10">
    <property type="entry name" value="Glutaredoxin"/>
    <property type="match status" value="1"/>
</dbReference>
<dbReference type="AlphaFoldDB" id="A0A327QKQ7"/>
<name>A0A327QKQ7_9BACT</name>
<gene>
    <name evidence="2" type="ORF">LX64_02810</name>
</gene>
<evidence type="ECO:0008006" key="4">
    <source>
        <dbReference type="Google" id="ProtNLM"/>
    </source>
</evidence>
<keyword evidence="3" id="KW-1185">Reference proteome</keyword>
<dbReference type="InterPro" id="IPR036249">
    <property type="entry name" value="Thioredoxin-like_sf"/>
</dbReference>
<evidence type="ECO:0000256" key="1">
    <source>
        <dbReference type="SAM" id="SignalP"/>
    </source>
</evidence>
<organism evidence="2 3">
    <name type="scientific">Chitinophaga skermanii</name>
    <dbReference type="NCBI Taxonomy" id="331697"/>
    <lineage>
        <taxon>Bacteria</taxon>
        <taxon>Pseudomonadati</taxon>
        <taxon>Bacteroidota</taxon>
        <taxon>Chitinophagia</taxon>
        <taxon>Chitinophagales</taxon>
        <taxon>Chitinophagaceae</taxon>
        <taxon>Chitinophaga</taxon>
    </lineage>
</organism>
<dbReference type="EMBL" id="QLLL01000005">
    <property type="protein sequence ID" value="RAJ03933.1"/>
    <property type="molecule type" value="Genomic_DNA"/>
</dbReference>
<evidence type="ECO:0000313" key="2">
    <source>
        <dbReference type="EMBL" id="RAJ03933.1"/>
    </source>
</evidence>
<feature type="signal peptide" evidence="1">
    <location>
        <begin position="1"/>
        <end position="20"/>
    </location>
</feature>
<protein>
    <recommendedName>
        <fullName evidence="4">Thioredoxin-like protein</fullName>
    </recommendedName>
</protein>
<dbReference type="SUPFAM" id="SSF52833">
    <property type="entry name" value="Thioredoxin-like"/>
    <property type="match status" value="1"/>
</dbReference>
<dbReference type="RefSeq" id="WP_111598260.1">
    <property type="nucleotide sequence ID" value="NZ_QLLL01000005.1"/>
</dbReference>
<sequence length="165" mass="18423">MWVKTILLGGGLFFSTFAMAQSPVKGKIEMKTLTNDANHAWFYAGINKYQPNDKAVDYLKSNNTKYKIVAITGTTDDNSKKLLPAFYKTMILSSWPDDNIELYAADDKLQTGDNKGQSFKAKKLPTFVVLKEGKEVGRVAGDINESIEKDLAVIIFNSNKKSEEK</sequence>
<dbReference type="OrthoDB" id="6398367at2"/>